<dbReference type="Proteomes" id="UP000481858">
    <property type="component" value="Unassembled WGS sequence"/>
</dbReference>
<reference evidence="1 2" key="1">
    <citation type="submission" date="2019-12" db="EMBL/GenBank/DDBJ databases">
        <title>Draft genome sequence of the ascomycete Xylaria multiplex DSM 110363.</title>
        <authorList>
            <person name="Buettner E."/>
            <person name="Kellner H."/>
        </authorList>
    </citation>
    <scope>NUCLEOTIDE SEQUENCE [LARGE SCALE GENOMIC DNA]</scope>
    <source>
        <strain evidence="1 2">DSM 110363</strain>
    </source>
</reference>
<proteinExistence type="predicted"/>
<dbReference type="InterPro" id="IPR002523">
    <property type="entry name" value="MgTranspt_CorA/ZnTranspt_ZntB"/>
</dbReference>
<organism evidence="1 2">
    <name type="scientific">Xylaria multiplex</name>
    <dbReference type="NCBI Taxonomy" id="323545"/>
    <lineage>
        <taxon>Eukaryota</taxon>
        <taxon>Fungi</taxon>
        <taxon>Dikarya</taxon>
        <taxon>Ascomycota</taxon>
        <taxon>Pezizomycotina</taxon>
        <taxon>Sordariomycetes</taxon>
        <taxon>Xylariomycetidae</taxon>
        <taxon>Xylariales</taxon>
        <taxon>Xylariaceae</taxon>
        <taxon>Xylaria</taxon>
    </lineage>
</organism>
<keyword evidence="2" id="KW-1185">Reference proteome</keyword>
<dbReference type="GO" id="GO:0046873">
    <property type="term" value="F:metal ion transmembrane transporter activity"/>
    <property type="evidence" value="ECO:0007669"/>
    <property type="project" value="InterPro"/>
</dbReference>
<dbReference type="AlphaFoldDB" id="A0A7C8MNI0"/>
<dbReference type="GO" id="GO:0016020">
    <property type="term" value="C:membrane"/>
    <property type="evidence" value="ECO:0007669"/>
    <property type="project" value="InterPro"/>
</dbReference>
<protein>
    <submittedName>
        <fullName evidence="1">Uncharacterized protein</fullName>
    </submittedName>
</protein>
<dbReference type="Pfam" id="PF01544">
    <property type="entry name" value="CorA"/>
    <property type="match status" value="1"/>
</dbReference>
<dbReference type="InParanoid" id="A0A7C8MNI0"/>
<evidence type="ECO:0000313" key="1">
    <source>
        <dbReference type="EMBL" id="KAF2966548.1"/>
    </source>
</evidence>
<accession>A0A7C8MNI0</accession>
<comment type="caution">
    <text evidence="1">The sequence shown here is derived from an EMBL/GenBank/DDBJ whole genome shotgun (WGS) entry which is preliminary data.</text>
</comment>
<dbReference type="EMBL" id="WUBL01000086">
    <property type="protein sequence ID" value="KAF2966548.1"/>
    <property type="molecule type" value="Genomic_DNA"/>
</dbReference>
<dbReference type="OrthoDB" id="3231000at2759"/>
<sequence>MPLYLPRSIGAVFKICLSSHGYNLVAKGVEEDHIPRLQYERKRHGEIDFSKSRLVTGALLPINHSPHLRERKIYDKLRTIQGKYVPVCPGEVDLVLSYYYDGVVFIRLLFLGRAGRPLFDLPSQVYKNAAIDAALQAGVPLWRGRRNCHPVPTPKEYPSQRAQQSTEQKAIFEDFIYWAGHPEAFGNLVDDHHYAPIHVLLHLVCSEWLTILDYIKTRLGQIDMEIIKPQSLTTGQDDGATLEKLHVWRRFIPLYREMVTETLRRVFDYSCIKVEMSAAGRDGRSTAVDALGEEAAESPQGIRSRATTYPLTSSHLSRGNSLGLPRTLQLSPISIYEKDLLIILEQLEEYQQRVDRLTSVVTAVTSIEDSRQGLRDNHNIGQLTTLATFFIPFSLIAGIFSMQEGLSASLRQHTLQVSLLCHLLLVSECSRINAYKVRLSKKDISTTTT</sequence>
<name>A0A7C8MNI0_9PEZI</name>
<gene>
    <name evidence="1" type="ORF">GQX73_g7029</name>
</gene>
<evidence type="ECO:0000313" key="2">
    <source>
        <dbReference type="Proteomes" id="UP000481858"/>
    </source>
</evidence>